<name>A0ABR3T754_9PEZI</name>
<dbReference type="EMBL" id="JAJVDC020000012">
    <property type="protein sequence ID" value="KAL1635094.1"/>
    <property type="molecule type" value="Genomic_DNA"/>
</dbReference>
<evidence type="ECO:0008006" key="4">
    <source>
        <dbReference type="Google" id="ProtNLM"/>
    </source>
</evidence>
<protein>
    <recommendedName>
        <fullName evidence="4">Ubiquitin carboxyl-terminal hydrolase 19</fullName>
    </recommendedName>
</protein>
<keyword evidence="3" id="KW-1185">Reference proteome</keyword>
<evidence type="ECO:0000313" key="2">
    <source>
        <dbReference type="EMBL" id="KAL1635094.1"/>
    </source>
</evidence>
<feature type="compositionally biased region" description="Polar residues" evidence="1">
    <location>
        <begin position="118"/>
        <end position="131"/>
    </location>
</feature>
<gene>
    <name evidence="2" type="ORF">SLS56_001846</name>
</gene>
<accession>A0ABR3T754</accession>
<comment type="caution">
    <text evidence="2">The sequence shown here is derived from an EMBL/GenBank/DDBJ whole genome shotgun (WGS) entry which is preliminary data.</text>
</comment>
<feature type="compositionally biased region" description="Polar residues" evidence="1">
    <location>
        <begin position="459"/>
        <end position="470"/>
    </location>
</feature>
<dbReference type="Proteomes" id="UP001521116">
    <property type="component" value="Unassembled WGS sequence"/>
</dbReference>
<feature type="region of interest" description="Disordered" evidence="1">
    <location>
        <begin position="358"/>
        <end position="388"/>
    </location>
</feature>
<feature type="compositionally biased region" description="Basic and acidic residues" evidence="1">
    <location>
        <begin position="147"/>
        <end position="158"/>
    </location>
</feature>
<feature type="compositionally biased region" description="Polar residues" evidence="1">
    <location>
        <begin position="416"/>
        <end position="429"/>
    </location>
</feature>
<feature type="region of interest" description="Disordered" evidence="1">
    <location>
        <begin position="94"/>
        <end position="168"/>
    </location>
</feature>
<feature type="compositionally biased region" description="Low complexity" evidence="1">
    <location>
        <begin position="545"/>
        <end position="555"/>
    </location>
</feature>
<evidence type="ECO:0000256" key="1">
    <source>
        <dbReference type="SAM" id="MobiDB-lite"/>
    </source>
</evidence>
<feature type="compositionally biased region" description="Polar residues" evidence="1">
    <location>
        <begin position="564"/>
        <end position="573"/>
    </location>
</feature>
<sequence length="602" mass="65157">MDPQSVAFTPRDDIWRFHSEMLRVQQTQAEHADRLARLERRQDEDARVKSVWGTSSPFPSVLGGTPQQVPLQQPTADAFSSFDDQSSNLLSSLHLDADEEPRRLGATSRANSVRFDETANQGHWSHASRSSMDLIPRTGSSLGGHPMTERSYSHKSDGRQSSAAASVHSATSGRANSLGLDSTFPVGTPALEVPRLAPGLFILGSVPAIIRCWLNRNFKHDSLLYAAVCTGSYTSCLDLALITKLGFESEIRRNEDGIRKIKLELYFPEAIPYTASSHSGSPTPQLPSLTVGFTVIETTPSEATSKAVKIFLGSDLLRAHNADILLSSNTLTLFDDDRSKLSIPLVRPEDDGAFKTLQVSSSPWLRPDEQGSYQDTHRDTSVSRGEAPEKPMLQTLEGLKAVSVSPAPPESDSDRNVTVPSSDDGTASVNERRSLERPAWGASSRNDSKESAEGEPSAPNLSRTGSSPAIWSNWRRPSERSDSMDWASASKPTNSDTYQRRDTGIKVLKPIRTSSRAPSGAQGPASASTPTSQSRFFDEGRRRVTSVSSASTVGREVGLDAQQPKRTISTDLSKTAKDGGKGRPANPVGGASAFAWLKNGQK</sequence>
<feature type="compositionally biased region" description="Low complexity" evidence="1">
    <location>
        <begin position="514"/>
        <end position="528"/>
    </location>
</feature>
<feature type="region of interest" description="Disordered" evidence="1">
    <location>
        <begin position="41"/>
        <end position="72"/>
    </location>
</feature>
<proteinExistence type="predicted"/>
<reference evidence="2 3" key="1">
    <citation type="submission" date="2024-02" db="EMBL/GenBank/DDBJ databases">
        <title>De novo assembly and annotation of 12 fungi associated with fruit tree decline syndrome in Ontario, Canada.</title>
        <authorList>
            <person name="Sulman M."/>
            <person name="Ellouze W."/>
            <person name="Ilyukhin E."/>
        </authorList>
    </citation>
    <scope>NUCLEOTIDE SEQUENCE [LARGE SCALE GENOMIC DNA]</scope>
    <source>
        <strain evidence="2 3">M1-105</strain>
    </source>
</reference>
<feature type="region of interest" description="Disordered" evidence="1">
    <location>
        <begin position="402"/>
        <end position="602"/>
    </location>
</feature>
<evidence type="ECO:0000313" key="3">
    <source>
        <dbReference type="Proteomes" id="UP001521116"/>
    </source>
</evidence>
<feature type="compositionally biased region" description="Basic and acidic residues" evidence="1">
    <location>
        <begin position="375"/>
        <end position="388"/>
    </location>
</feature>
<organism evidence="2 3">
    <name type="scientific">Neofusicoccum ribis</name>
    <dbReference type="NCBI Taxonomy" id="45134"/>
    <lineage>
        <taxon>Eukaryota</taxon>
        <taxon>Fungi</taxon>
        <taxon>Dikarya</taxon>
        <taxon>Ascomycota</taxon>
        <taxon>Pezizomycotina</taxon>
        <taxon>Dothideomycetes</taxon>
        <taxon>Dothideomycetes incertae sedis</taxon>
        <taxon>Botryosphaeriales</taxon>
        <taxon>Botryosphaeriaceae</taxon>
        <taxon>Neofusicoccum</taxon>
    </lineage>
</organism>